<accession>A0A840AYP7</accession>
<evidence type="ECO:0000313" key="2">
    <source>
        <dbReference type="Proteomes" id="UP000581447"/>
    </source>
</evidence>
<comment type="caution">
    <text evidence="1">The sequence shown here is derived from an EMBL/GenBank/DDBJ whole genome shotgun (WGS) entry which is preliminary data.</text>
</comment>
<keyword evidence="2" id="KW-1185">Reference proteome</keyword>
<dbReference type="RefSeq" id="WP_183941437.1">
    <property type="nucleotide sequence ID" value="NZ_BAABBG010000002.1"/>
</dbReference>
<gene>
    <name evidence="1" type="ORF">GGR91_001460</name>
</gene>
<protein>
    <submittedName>
        <fullName evidence="1">Uncharacterized protein</fullName>
    </submittedName>
</protein>
<dbReference type="Proteomes" id="UP000581447">
    <property type="component" value="Unassembled WGS sequence"/>
</dbReference>
<dbReference type="AlphaFoldDB" id="A0A840AYP7"/>
<sequence>MTWKTIRLELARTAEFPEGSAAHAYVLRLPIDDNGFIERSAIKHATQSPIVHRMWPNEPDRTGVVISQRAGWAFSYEDGDADDEGVFQLEHHPIKPGQYLTITETNGERLPFKVVSCHA</sequence>
<name>A0A840AYP7_9SPHN</name>
<organism evidence="1 2">
    <name type="scientific">Sphingorhabdus rigui</name>
    <dbReference type="NCBI Taxonomy" id="1282858"/>
    <lineage>
        <taxon>Bacteria</taxon>
        <taxon>Pseudomonadati</taxon>
        <taxon>Pseudomonadota</taxon>
        <taxon>Alphaproteobacteria</taxon>
        <taxon>Sphingomonadales</taxon>
        <taxon>Sphingomonadaceae</taxon>
        <taxon>Sphingorhabdus</taxon>
    </lineage>
</organism>
<evidence type="ECO:0000313" key="1">
    <source>
        <dbReference type="EMBL" id="MBB3943238.1"/>
    </source>
</evidence>
<proteinExistence type="predicted"/>
<dbReference type="EMBL" id="JACIEA010000001">
    <property type="protein sequence ID" value="MBB3943238.1"/>
    <property type="molecule type" value="Genomic_DNA"/>
</dbReference>
<reference evidence="1 2" key="1">
    <citation type="submission" date="2020-08" db="EMBL/GenBank/DDBJ databases">
        <title>Genomic Encyclopedia of Type Strains, Phase IV (KMG-IV): sequencing the most valuable type-strain genomes for metagenomic binning, comparative biology and taxonomic classification.</title>
        <authorList>
            <person name="Goeker M."/>
        </authorList>
    </citation>
    <scope>NUCLEOTIDE SEQUENCE [LARGE SCALE GENOMIC DNA]</scope>
    <source>
        <strain evidence="1 2">DSM 29050</strain>
    </source>
</reference>